<dbReference type="NCBIfam" id="TIGR02180">
    <property type="entry name" value="GRX_euk"/>
    <property type="match status" value="1"/>
</dbReference>
<dbReference type="RefSeq" id="XP_064767903.1">
    <property type="nucleotide sequence ID" value="XM_064912909.1"/>
</dbReference>
<keyword evidence="1" id="KW-0813">Transport</keyword>
<dbReference type="InterPro" id="IPR011899">
    <property type="entry name" value="Glutaredoxin_euk/vir"/>
</dbReference>
<accession>A0ABR1F4W9</accession>
<evidence type="ECO:0000256" key="2">
    <source>
        <dbReference type="ARBA" id="ARBA00022982"/>
    </source>
</evidence>
<reference evidence="6 7" key="1">
    <citation type="submission" date="2024-03" db="EMBL/GenBank/DDBJ databases">
        <title>Genome-scale model development and genomic sequencing of the oleaginous clade Lipomyces.</title>
        <authorList>
            <consortium name="Lawrence Berkeley National Laboratory"/>
            <person name="Czajka J.J."/>
            <person name="Han Y."/>
            <person name="Kim J."/>
            <person name="Mondo S.J."/>
            <person name="Hofstad B.A."/>
            <person name="Robles A."/>
            <person name="Haridas S."/>
            <person name="Riley R."/>
            <person name="LaButti K."/>
            <person name="Pangilinan J."/>
            <person name="Andreopoulos W."/>
            <person name="Lipzen A."/>
            <person name="Yan J."/>
            <person name="Wang M."/>
            <person name="Ng V."/>
            <person name="Grigoriev I.V."/>
            <person name="Spatafora J.W."/>
            <person name="Magnuson J.K."/>
            <person name="Baker S.E."/>
            <person name="Pomraning K.R."/>
        </authorList>
    </citation>
    <scope>NUCLEOTIDE SEQUENCE [LARGE SCALE GENOMIC DNA]</scope>
    <source>
        <strain evidence="6 7">Phaff 52-87</strain>
    </source>
</reference>
<dbReference type="PRINTS" id="PR00160">
    <property type="entry name" value="GLUTAREDOXIN"/>
</dbReference>
<evidence type="ECO:0000259" key="5">
    <source>
        <dbReference type="Pfam" id="PF00462"/>
    </source>
</evidence>
<dbReference type="PROSITE" id="PS51354">
    <property type="entry name" value="GLUTAREDOXIN_2"/>
    <property type="match status" value="1"/>
</dbReference>
<keyword evidence="4" id="KW-0676">Redox-active center</keyword>
<sequence>MSKYQEQVKELVAENPIIVFSKSWCPYCRQAKTTLDAENVQHKDLELDQMDTGDAIQAAIGELTAQRTVPAIFIGGKFIGGNSDLQALKRNGRLKVMLKEAVSTA</sequence>
<name>A0ABR1F4W9_9ASCO</name>
<dbReference type="InterPro" id="IPR002109">
    <property type="entry name" value="Glutaredoxin"/>
</dbReference>
<dbReference type="InterPro" id="IPR011767">
    <property type="entry name" value="GLR_AS"/>
</dbReference>
<evidence type="ECO:0000256" key="3">
    <source>
        <dbReference type="ARBA" id="ARBA00023157"/>
    </source>
</evidence>
<evidence type="ECO:0000313" key="7">
    <source>
        <dbReference type="Proteomes" id="UP001498771"/>
    </source>
</evidence>
<dbReference type="PANTHER" id="PTHR45694">
    <property type="entry name" value="GLUTAREDOXIN 2"/>
    <property type="match status" value="1"/>
</dbReference>
<dbReference type="Proteomes" id="UP001498771">
    <property type="component" value="Unassembled WGS sequence"/>
</dbReference>
<dbReference type="PROSITE" id="PS00195">
    <property type="entry name" value="GLUTAREDOXIN_1"/>
    <property type="match status" value="1"/>
</dbReference>
<evidence type="ECO:0000256" key="1">
    <source>
        <dbReference type="ARBA" id="ARBA00022448"/>
    </source>
</evidence>
<dbReference type="GeneID" id="90038421"/>
<gene>
    <name evidence="6" type="ORF">BZA70DRAFT_280200</name>
</gene>
<keyword evidence="2" id="KW-0249">Electron transport</keyword>
<protein>
    <submittedName>
        <fullName evidence="6">Thioredoxin-like protein</fullName>
    </submittedName>
</protein>
<dbReference type="EMBL" id="JBBJBU010000007">
    <property type="protein sequence ID" value="KAK7204870.1"/>
    <property type="molecule type" value="Genomic_DNA"/>
</dbReference>
<evidence type="ECO:0000256" key="4">
    <source>
        <dbReference type="ARBA" id="ARBA00023284"/>
    </source>
</evidence>
<dbReference type="SUPFAM" id="SSF52833">
    <property type="entry name" value="Thioredoxin-like"/>
    <property type="match status" value="1"/>
</dbReference>
<dbReference type="InterPro" id="IPR036249">
    <property type="entry name" value="Thioredoxin-like_sf"/>
</dbReference>
<dbReference type="Gene3D" id="3.40.30.10">
    <property type="entry name" value="Glutaredoxin"/>
    <property type="match status" value="1"/>
</dbReference>
<keyword evidence="7" id="KW-1185">Reference proteome</keyword>
<comment type="caution">
    <text evidence="6">The sequence shown here is derived from an EMBL/GenBank/DDBJ whole genome shotgun (WGS) entry which is preliminary data.</text>
</comment>
<dbReference type="CDD" id="cd03419">
    <property type="entry name" value="GRX_GRXh_1_2_like"/>
    <property type="match status" value="1"/>
</dbReference>
<dbReference type="InterPro" id="IPR014025">
    <property type="entry name" value="Glutaredoxin_subgr"/>
</dbReference>
<organism evidence="6 7">
    <name type="scientific">Myxozyma melibiosi</name>
    <dbReference type="NCBI Taxonomy" id="54550"/>
    <lineage>
        <taxon>Eukaryota</taxon>
        <taxon>Fungi</taxon>
        <taxon>Dikarya</taxon>
        <taxon>Ascomycota</taxon>
        <taxon>Saccharomycotina</taxon>
        <taxon>Lipomycetes</taxon>
        <taxon>Lipomycetales</taxon>
        <taxon>Lipomycetaceae</taxon>
        <taxon>Myxozyma</taxon>
    </lineage>
</organism>
<evidence type="ECO:0000313" key="6">
    <source>
        <dbReference type="EMBL" id="KAK7204870.1"/>
    </source>
</evidence>
<keyword evidence="3" id="KW-1015">Disulfide bond</keyword>
<proteinExistence type="predicted"/>
<dbReference type="Pfam" id="PF00462">
    <property type="entry name" value="Glutaredoxin"/>
    <property type="match status" value="1"/>
</dbReference>
<feature type="domain" description="Glutaredoxin" evidence="5">
    <location>
        <begin position="17"/>
        <end position="79"/>
    </location>
</feature>
<dbReference type="PANTHER" id="PTHR45694:SF18">
    <property type="entry name" value="GLUTAREDOXIN-1-RELATED"/>
    <property type="match status" value="1"/>
</dbReference>